<protein>
    <submittedName>
        <fullName evidence="9">L,D-transpeptidase</fullName>
        <ecNumber evidence="9">2.3.2.-</ecNumber>
    </submittedName>
</protein>
<dbReference type="PANTHER" id="PTHR30582">
    <property type="entry name" value="L,D-TRANSPEPTIDASE"/>
    <property type="match status" value="1"/>
</dbReference>
<evidence type="ECO:0000256" key="5">
    <source>
        <dbReference type="ARBA" id="ARBA00023316"/>
    </source>
</evidence>
<evidence type="ECO:0000313" key="9">
    <source>
        <dbReference type="EMBL" id="MFD1522430.1"/>
    </source>
</evidence>
<keyword evidence="4 6" id="KW-0573">Peptidoglycan synthesis</keyword>
<evidence type="ECO:0000256" key="2">
    <source>
        <dbReference type="ARBA" id="ARBA00022679"/>
    </source>
</evidence>
<evidence type="ECO:0000256" key="4">
    <source>
        <dbReference type="ARBA" id="ARBA00022984"/>
    </source>
</evidence>
<dbReference type="PANTHER" id="PTHR30582:SF33">
    <property type="entry name" value="EXPORTED PROTEIN"/>
    <property type="match status" value="1"/>
</dbReference>
<evidence type="ECO:0000256" key="7">
    <source>
        <dbReference type="SAM" id="MobiDB-lite"/>
    </source>
</evidence>
<feature type="region of interest" description="Disordered" evidence="7">
    <location>
        <begin position="1"/>
        <end position="28"/>
    </location>
</feature>
<evidence type="ECO:0000256" key="6">
    <source>
        <dbReference type="PROSITE-ProRule" id="PRU01373"/>
    </source>
</evidence>
<dbReference type="EC" id="2.3.2.-" evidence="9"/>
<evidence type="ECO:0000313" key="10">
    <source>
        <dbReference type="Proteomes" id="UP001597114"/>
    </source>
</evidence>
<dbReference type="GO" id="GO:0016746">
    <property type="term" value="F:acyltransferase activity"/>
    <property type="evidence" value="ECO:0007669"/>
    <property type="project" value="UniProtKB-KW"/>
</dbReference>
<keyword evidence="9" id="KW-0012">Acyltransferase</keyword>
<dbReference type="CDD" id="cd16913">
    <property type="entry name" value="YkuD_like"/>
    <property type="match status" value="1"/>
</dbReference>
<keyword evidence="10" id="KW-1185">Reference proteome</keyword>
<dbReference type="RefSeq" id="WP_379659325.1">
    <property type="nucleotide sequence ID" value="NZ_BAAAUS010000023.1"/>
</dbReference>
<dbReference type="InterPro" id="IPR005490">
    <property type="entry name" value="LD_TPept_cat_dom"/>
</dbReference>
<keyword evidence="2 9" id="KW-0808">Transferase</keyword>
<accession>A0ABW4F6Q2</accession>
<dbReference type="Proteomes" id="UP001597114">
    <property type="component" value="Unassembled WGS sequence"/>
</dbReference>
<evidence type="ECO:0000256" key="1">
    <source>
        <dbReference type="ARBA" id="ARBA00004752"/>
    </source>
</evidence>
<evidence type="ECO:0000259" key="8">
    <source>
        <dbReference type="PROSITE" id="PS52029"/>
    </source>
</evidence>
<dbReference type="Pfam" id="PF03734">
    <property type="entry name" value="YkuD"/>
    <property type="match status" value="1"/>
</dbReference>
<comment type="caution">
    <text evidence="9">The sequence shown here is derived from an EMBL/GenBank/DDBJ whole genome shotgun (WGS) entry which is preliminary data.</text>
</comment>
<evidence type="ECO:0000256" key="3">
    <source>
        <dbReference type="ARBA" id="ARBA00022960"/>
    </source>
</evidence>
<keyword evidence="3 6" id="KW-0133">Cell shape</keyword>
<gene>
    <name evidence="9" type="ORF">ACFSJD_33380</name>
</gene>
<keyword evidence="5 6" id="KW-0961">Cell wall biogenesis/degradation</keyword>
<feature type="active site" description="Nucleophile" evidence="6">
    <location>
        <position position="71"/>
    </location>
</feature>
<dbReference type="InterPro" id="IPR050979">
    <property type="entry name" value="LD-transpeptidase"/>
</dbReference>
<dbReference type="PROSITE" id="PS52029">
    <property type="entry name" value="LD_TPASE"/>
    <property type="match status" value="1"/>
</dbReference>
<dbReference type="InterPro" id="IPR038063">
    <property type="entry name" value="Transpep_catalytic_dom"/>
</dbReference>
<feature type="active site" description="Proton donor/acceptor" evidence="6">
    <location>
        <position position="60"/>
    </location>
</feature>
<organism evidence="9 10">
    <name type="scientific">Pseudonocardia yunnanensis</name>
    <dbReference type="NCBI Taxonomy" id="58107"/>
    <lineage>
        <taxon>Bacteria</taxon>
        <taxon>Bacillati</taxon>
        <taxon>Actinomycetota</taxon>
        <taxon>Actinomycetes</taxon>
        <taxon>Pseudonocardiales</taxon>
        <taxon>Pseudonocardiaceae</taxon>
        <taxon>Pseudonocardia</taxon>
    </lineage>
</organism>
<comment type="pathway">
    <text evidence="1 6">Cell wall biogenesis; peptidoglycan biosynthesis.</text>
</comment>
<dbReference type="EMBL" id="JBHUCO010000045">
    <property type="protein sequence ID" value="MFD1522430.1"/>
    <property type="molecule type" value="Genomic_DNA"/>
</dbReference>
<sequence>MKDGNAIRGPVQINQGAAGEDTPTGTFDVQWKDRHHRSKEFNDAPMEYSVFFAPGGIAMHQGNVHKQSAGCVHLSATDAAAWYSYLRVGDQVQVHRQEPGSPA</sequence>
<dbReference type="Gene3D" id="2.40.440.10">
    <property type="entry name" value="L,D-transpeptidase catalytic domain-like"/>
    <property type="match status" value="1"/>
</dbReference>
<feature type="domain" description="L,D-TPase catalytic" evidence="8">
    <location>
        <begin position="1"/>
        <end position="95"/>
    </location>
</feature>
<proteinExistence type="predicted"/>
<reference evidence="10" key="1">
    <citation type="journal article" date="2019" name="Int. J. Syst. Evol. Microbiol.">
        <title>The Global Catalogue of Microorganisms (GCM) 10K type strain sequencing project: providing services to taxonomists for standard genome sequencing and annotation.</title>
        <authorList>
            <consortium name="The Broad Institute Genomics Platform"/>
            <consortium name="The Broad Institute Genome Sequencing Center for Infectious Disease"/>
            <person name="Wu L."/>
            <person name="Ma J."/>
        </authorList>
    </citation>
    <scope>NUCLEOTIDE SEQUENCE [LARGE SCALE GENOMIC DNA]</scope>
    <source>
        <strain evidence="10">CCM 7043</strain>
    </source>
</reference>
<name>A0ABW4F6Q2_9PSEU</name>
<dbReference type="SUPFAM" id="SSF141523">
    <property type="entry name" value="L,D-transpeptidase catalytic domain-like"/>
    <property type="match status" value="1"/>
</dbReference>